<dbReference type="Pfam" id="PF12450">
    <property type="entry name" value="vWF_A"/>
    <property type="match status" value="1"/>
</dbReference>
<dbReference type="PANTHER" id="PTHR10579:SF43">
    <property type="entry name" value="ZINC FINGER (C3HC4-TYPE RING FINGER) FAMILY PROTEIN"/>
    <property type="match status" value="1"/>
</dbReference>
<comment type="caution">
    <text evidence="4">The sequence shown here is derived from an EMBL/GenBank/DDBJ whole genome shotgun (WGS) entry which is preliminary data.</text>
</comment>
<dbReference type="Proteomes" id="UP000554837">
    <property type="component" value="Unassembled WGS sequence"/>
</dbReference>
<dbReference type="SMART" id="SM00327">
    <property type="entry name" value="VWA"/>
    <property type="match status" value="1"/>
</dbReference>
<accession>A0A840S6Z5</accession>
<dbReference type="Pfam" id="PF00092">
    <property type="entry name" value="VWA"/>
    <property type="match status" value="1"/>
</dbReference>
<dbReference type="EMBL" id="JACHHO010000008">
    <property type="protein sequence ID" value="MBB5206225.1"/>
    <property type="molecule type" value="Genomic_DNA"/>
</dbReference>
<evidence type="ECO:0000259" key="3">
    <source>
        <dbReference type="PROSITE" id="PS50234"/>
    </source>
</evidence>
<keyword evidence="5" id="KW-1185">Reference proteome</keyword>
<dbReference type="PROSITE" id="PS50234">
    <property type="entry name" value="VWFA"/>
    <property type="match status" value="1"/>
</dbReference>
<dbReference type="AlphaFoldDB" id="A0A840S6Z5"/>
<evidence type="ECO:0000256" key="1">
    <source>
        <dbReference type="SAM" id="MobiDB-lite"/>
    </source>
</evidence>
<dbReference type="Pfam" id="PF12034">
    <property type="entry name" value="YfbK_C"/>
    <property type="match status" value="1"/>
</dbReference>
<feature type="chain" id="PRO_5032695127" evidence="2">
    <location>
        <begin position="22"/>
        <end position="574"/>
    </location>
</feature>
<feature type="signal peptide" evidence="2">
    <location>
        <begin position="1"/>
        <end position="21"/>
    </location>
</feature>
<feature type="region of interest" description="Disordered" evidence="1">
    <location>
        <begin position="56"/>
        <end position="96"/>
    </location>
</feature>
<dbReference type="RefSeq" id="WP_138855415.1">
    <property type="nucleotide sequence ID" value="NZ_CP040709.1"/>
</dbReference>
<feature type="domain" description="VWFA" evidence="3">
    <location>
        <begin position="212"/>
        <end position="397"/>
    </location>
</feature>
<sequence>MRIRSMWTRCWALMLAGSLLACGTPTPPAETTAAKAPAAQNEADSSLERLPVTGSAITPQPMVSKPPPQAIVTQSALPPPSPAPVPAPAPLARPYLPSPAPTTAKYSAFADNPWQRVSEQPVSTFSASVDTGSYANVRRFINRGQLPPRDAVRVEELVNYFGYDDPLPAADEAMPFRVSLQQAVSPWHAGRGLLRIGIKGRDPARSLLPPVNLVFLVDVSGSMAPEDRLPLVRAALQLLAGQLREQDRVSLVSYANGTQVVLPATAGNQREQISQAIQRLQASGGTYGEAGIRLAYEQARAGFIAGGINRVLLATDGDLNIGITDPQVLKDLVETQRRAGVSLTTLGVGSSNYNEALMKKLADAGDGSYHYLDSLQEAHKVLVQQMRSTLETIARDLKLQIEFNPAVADEYRLIGYELHALKREDFNNDQIDAGEIGAGHSVTALFEWVPRGGAGNVDPLRYQAPKASAKGKAAQELAFLKLRFKRPGKAESELHQLPVPRLSLQPVAQAPTELRWAAAVAGWGQWLRGSTQIGGFDAEQALALAKTARGEDAYGHRVEAERLMALSAALKPRP</sequence>
<protein>
    <submittedName>
        <fullName evidence="4">Ca-activated chloride channel family protein</fullName>
    </submittedName>
</protein>
<dbReference type="SUPFAM" id="SSF53300">
    <property type="entry name" value="vWA-like"/>
    <property type="match status" value="1"/>
</dbReference>
<dbReference type="Gene3D" id="3.40.50.410">
    <property type="entry name" value="von Willebrand factor, type A domain"/>
    <property type="match status" value="1"/>
</dbReference>
<dbReference type="PROSITE" id="PS51257">
    <property type="entry name" value="PROKAR_LIPOPROTEIN"/>
    <property type="match status" value="1"/>
</dbReference>
<proteinExistence type="predicted"/>
<organism evidence="4 5">
    <name type="scientific">Inhella inkyongensis</name>
    <dbReference type="NCBI Taxonomy" id="392593"/>
    <lineage>
        <taxon>Bacteria</taxon>
        <taxon>Pseudomonadati</taxon>
        <taxon>Pseudomonadota</taxon>
        <taxon>Betaproteobacteria</taxon>
        <taxon>Burkholderiales</taxon>
        <taxon>Sphaerotilaceae</taxon>
        <taxon>Inhella</taxon>
    </lineage>
</organism>
<evidence type="ECO:0000256" key="2">
    <source>
        <dbReference type="SAM" id="SignalP"/>
    </source>
</evidence>
<dbReference type="InterPro" id="IPR036465">
    <property type="entry name" value="vWFA_dom_sf"/>
</dbReference>
<reference evidence="4 5" key="1">
    <citation type="submission" date="2020-08" db="EMBL/GenBank/DDBJ databases">
        <title>Genomic Encyclopedia of Type Strains, Phase IV (KMG-IV): sequencing the most valuable type-strain genomes for metagenomic binning, comparative biology and taxonomic classification.</title>
        <authorList>
            <person name="Goeker M."/>
        </authorList>
    </citation>
    <scope>NUCLEOTIDE SEQUENCE [LARGE SCALE GENOMIC DNA]</scope>
    <source>
        <strain evidence="4 5">DSM 23958</strain>
    </source>
</reference>
<dbReference type="InterPro" id="IPR051266">
    <property type="entry name" value="CLCR"/>
</dbReference>
<dbReference type="CDD" id="cd01465">
    <property type="entry name" value="vWA_subgroup"/>
    <property type="match status" value="1"/>
</dbReference>
<dbReference type="OrthoDB" id="9805121at2"/>
<gene>
    <name evidence="4" type="ORF">HNQ51_003570</name>
</gene>
<keyword evidence="2" id="KW-0732">Signal</keyword>
<feature type="compositionally biased region" description="Pro residues" evidence="1">
    <location>
        <begin position="77"/>
        <end position="96"/>
    </location>
</feature>
<dbReference type="PANTHER" id="PTHR10579">
    <property type="entry name" value="CALCIUM-ACTIVATED CHLORIDE CHANNEL REGULATOR"/>
    <property type="match status" value="1"/>
</dbReference>
<evidence type="ECO:0000313" key="4">
    <source>
        <dbReference type="EMBL" id="MBB5206225.1"/>
    </source>
</evidence>
<dbReference type="InterPro" id="IPR002035">
    <property type="entry name" value="VWF_A"/>
</dbReference>
<dbReference type="InterPro" id="IPR021908">
    <property type="entry name" value="YfbK_C"/>
</dbReference>
<dbReference type="InterPro" id="IPR022156">
    <property type="entry name" value="Uncharacterised_YfbK_N"/>
</dbReference>
<evidence type="ECO:0000313" key="5">
    <source>
        <dbReference type="Proteomes" id="UP000554837"/>
    </source>
</evidence>
<name>A0A840S6Z5_9BURK</name>